<dbReference type="InterPro" id="IPR053825">
    <property type="entry name" value="DUF7009"/>
</dbReference>
<comment type="caution">
    <text evidence="1">The sequence shown here is derived from an EMBL/GenBank/DDBJ whole genome shotgun (WGS) entry which is preliminary data.</text>
</comment>
<organism evidence="1 2">
    <name type="scientific">Spongiivirga citrea</name>
    <dbReference type="NCBI Taxonomy" id="1481457"/>
    <lineage>
        <taxon>Bacteria</taxon>
        <taxon>Pseudomonadati</taxon>
        <taxon>Bacteroidota</taxon>
        <taxon>Flavobacteriia</taxon>
        <taxon>Flavobacteriales</taxon>
        <taxon>Flavobacteriaceae</taxon>
        <taxon>Spongiivirga</taxon>
    </lineage>
</organism>
<evidence type="ECO:0000313" key="2">
    <source>
        <dbReference type="Proteomes" id="UP000474296"/>
    </source>
</evidence>
<protein>
    <submittedName>
        <fullName evidence="1">Uncharacterized protein</fullName>
    </submittedName>
</protein>
<proteinExistence type="predicted"/>
<dbReference type="EMBL" id="JAABOQ010000002">
    <property type="protein sequence ID" value="NER16296.1"/>
    <property type="molecule type" value="Genomic_DNA"/>
</dbReference>
<dbReference type="Pfam" id="PF22668">
    <property type="entry name" value="DUF7009"/>
    <property type="match status" value="1"/>
</dbReference>
<evidence type="ECO:0000313" key="1">
    <source>
        <dbReference type="EMBL" id="NER16296.1"/>
    </source>
</evidence>
<dbReference type="AlphaFoldDB" id="A0A6M0CEP9"/>
<accession>A0A6M0CEP9</accession>
<sequence>MKIRIKGNSIRYRLTKSEVKTFCETGKVMQQAHFDSQTFTYSLEAKEEDFILNADFQSNTITLYLNKTNSEDWFDNDQVGFSQTIITSNGNELALLVEKDLVCMDSRDEDQSDNYPNPKLAN</sequence>
<keyword evidence="2" id="KW-1185">Reference proteome</keyword>
<name>A0A6M0CEP9_9FLAO</name>
<gene>
    <name evidence="1" type="ORF">GWK10_03695</name>
</gene>
<reference evidence="1 2" key="1">
    <citation type="submission" date="2020-01" db="EMBL/GenBank/DDBJ databases">
        <title>Spongiivirga citrea KCTC 32990T.</title>
        <authorList>
            <person name="Wang G."/>
        </authorList>
    </citation>
    <scope>NUCLEOTIDE SEQUENCE [LARGE SCALE GENOMIC DNA]</scope>
    <source>
        <strain evidence="1 2">KCTC 32990</strain>
    </source>
</reference>
<dbReference type="Proteomes" id="UP000474296">
    <property type="component" value="Unassembled WGS sequence"/>
</dbReference>
<dbReference type="RefSeq" id="WP_164029572.1">
    <property type="nucleotide sequence ID" value="NZ_JAABOQ010000002.1"/>
</dbReference>